<sequence>MVFLKAYFADSLPDLEMYLNALTTDAISTSGTYDYLILTMFVVSIMEIINLVENIYFFVSPIILKVKPLDGGRDLECNRNHNDDRQSDRSIYEMKAFIACPRGRSRGRELVMRR</sequence>
<keyword evidence="1" id="KW-1133">Transmembrane helix</keyword>
<organism evidence="2 3">
    <name type="scientific">Eumeta variegata</name>
    <name type="common">Bagworm moth</name>
    <name type="synonym">Eumeta japonica</name>
    <dbReference type="NCBI Taxonomy" id="151549"/>
    <lineage>
        <taxon>Eukaryota</taxon>
        <taxon>Metazoa</taxon>
        <taxon>Ecdysozoa</taxon>
        <taxon>Arthropoda</taxon>
        <taxon>Hexapoda</taxon>
        <taxon>Insecta</taxon>
        <taxon>Pterygota</taxon>
        <taxon>Neoptera</taxon>
        <taxon>Endopterygota</taxon>
        <taxon>Lepidoptera</taxon>
        <taxon>Glossata</taxon>
        <taxon>Ditrysia</taxon>
        <taxon>Tineoidea</taxon>
        <taxon>Psychidae</taxon>
        <taxon>Oiketicinae</taxon>
        <taxon>Eumeta</taxon>
    </lineage>
</organism>
<dbReference type="EMBL" id="BGZK01000697">
    <property type="protein sequence ID" value="GBP56637.1"/>
    <property type="molecule type" value="Genomic_DNA"/>
</dbReference>
<evidence type="ECO:0000313" key="2">
    <source>
        <dbReference type="EMBL" id="GBP56637.1"/>
    </source>
</evidence>
<reference evidence="2 3" key="1">
    <citation type="journal article" date="2019" name="Commun. Biol.">
        <title>The bagworm genome reveals a unique fibroin gene that provides high tensile strength.</title>
        <authorList>
            <person name="Kono N."/>
            <person name="Nakamura H."/>
            <person name="Ohtoshi R."/>
            <person name="Tomita M."/>
            <person name="Numata K."/>
            <person name="Arakawa K."/>
        </authorList>
    </citation>
    <scope>NUCLEOTIDE SEQUENCE [LARGE SCALE GENOMIC DNA]</scope>
</reference>
<dbReference type="Proteomes" id="UP000299102">
    <property type="component" value="Unassembled WGS sequence"/>
</dbReference>
<comment type="caution">
    <text evidence="2">The sequence shown here is derived from an EMBL/GenBank/DDBJ whole genome shotgun (WGS) entry which is preliminary data.</text>
</comment>
<gene>
    <name evidence="2" type="ORF">EVAR_33269_1</name>
</gene>
<protein>
    <submittedName>
        <fullName evidence="2">Uncharacterized protein</fullName>
    </submittedName>
</protein>
<proteinExistence type="predicted"/>
<keyword evidence="1" id="KW-0472">Membrane</keyword>
<dbReference type="AlphaFoldDB" id="A0A4C1X2X6"/>
<evidence type="ECO:0000256" key="1">
    <source>
        <dbReference type="SAM" id="Phobius"/>
    </source>
</evidence>
<feature type="transmembrane region" description="Helical" evidence="1">
    <location>
        <begin position="35"/>
        <end position="59"/>
    </location>
</feature>
<name>A0A4C1X2X6_EUMVA</name>
<keyword evidence="1" id="KW-0812">Transmembrane</keyword>
<keyword evidence="3" id="KW-1185">Reference proteome</keyword>
<evidence type="ECO:0000313" key="3">
    <source>
        <dbReference type="Proteomes" id="UP000299102"/>
    </source>
</evidence>
<accession>A0A4C1X2X6</accession>